<dbReference type="EMBL" id="BABT02000090">
    <property type="protein sequence ID" value="GAA96445.1"/>
    <property type="molecule type" value="Genomic_DNA"/>
</dbReference>
<feature type="compositionally biased region" description="Polar residues" evidence="2">
    <location>
        <begin position="270"/>
        <end position="285"/>
    </location>
</feature>
<protein>
    <recommendedName>
        <fullName evidence="3">Rho-GAP domain-containing protein</fullName>
    </recommendedName>
</protein>
<dbReference type="PROSITE" id="PS50238">
    <property type="entry name" value="RHOGAP"/>
    <property type="match status" value="1"/>
</dbReference>
<dbReference type="OMA" id="NTERPPM"/>
<dbReference type="SMART" id="SM00324">
    <property type="entry name" value="RhoGAP"/>
    <property type="match status" value="1"/>
</dbReference>
<reference evidence="4 5" key="1">
    <citation type="journal article" date="2011" name="J. Gen. Appl. Microbiol.">
        <title>Draft genome sequencing of the enigmatic basidiomycete Mixia osmundae.</title>
        <authorList>
            <person name="Nishida H."/>
            <person name="Nagatsuka Y."/>
            <person name="Sugiyama J."/>
        </authorList>
    </citation>
    <scope>NUCLEOTIDE SEQUENCE [LARGE SCALE GENOMIC DNA]</scope>
    <source>
        <strain evidence="5">CBS 9802 / IAM 14324 / JCM 22182 / KY 12970</strain>
    </source>
</reference>
<gene>
    <name evidence="4" type="primary">Mo03112</name>
    <name evidence="4" type="ORF">E5Q_03112</name>
</gene>
<feature type="compositionally biased region" description="Low complexity" evidence="2">
    <location>
        <begin position="112"/>
        <end position="132"/>
    </location>
</feature>
<feature type="compositionally biased region" description="Polar residues" evidence="2">
    <location>
        <begin position="762"/>
        <end position="776"/>
    </location>
</feature>
<dbReference type="PANTHER" id="PTHR15228:SF25">
    <property type="entry name" value="F-BAR DOMAIN-CONTAINING PROTEIN"/>
    <property type="match status" value="1"/>
</dbReference>
<dbReference type="Pfam" id="PF00620">
    <property type="entry name" value="RhoGAP"/>
    <property type="match status" value="1"/>
</dbReference>
<dbReference type="InterPro" id="IPR051025">
    <property type="entry name" value="RhoGAP"/>
</dbReference>
<comment type="caution">
    <text evidence="4">The sequence shown here is derived from an EMBL/GenBank/DDBJ whole genome shotgun (WGS) entry which is preliminary data.</text>
</comment>
<feature type="compositionally biased region" description="Low complexity" evidence="2">
    <location>
        <begin position="304"/>
        <end position="318"/>
    </location>
</feature>
<evidence type="ECO:0000256" key="2">
    <source>
        <dbReference type="SAM" id="MobiDB-lite"/>
    </source>
</evidence>
<keyword evidence="5" id="KW-1185">Reference proteome</keyword>
<dbReference type="GO" id="GO:0007165">
    <property type="term" value="P:signal transduction"/>
    <property type="evidence" value="ECO:0007669"/>
    <property type="project" value="InterPro"/>
</dbReference>
<feature type="compositionally biased region" description="Basic and acidic residues" evidence="2">
    <location>
        <begin position="703"/>
        <end position="712"/>
    </location>
</feature>
<dbReference type="AlphaFoldDB" id="G7E0T5"/>
<reference evidence="4 5" key="2">
    <citation type="journal article" date="2012" name="Open Biol.">
        <title>Characteristics of nucleosomes and linker DNA regions on the genome of the basidiomycete Mixia osmundae revealed by mono- and dinucleosome mapping.</title>
        <authorList>
            <person name="Nishida H."/>
            <person name="Kondo S."/>
            <person name="Matsumoto T."/>
            <person name="Suzuki Y."/>
            <person name="Yoshikawa H."/>
            <person name="Taylor T.D."/>
            <person name="Sugiyama J."/>
        </authorList>
    </citation>
    <scope>NUCLEOTIDE SEQUENCE [LARGE SCALE GENOMIC DNA]</scope>
    <source>
        <strain evidence="5">CBS 9802 / IAM 14324 / JCM 22182 / KY 12970</strain>
    </source>
</reference>
<dbReference type="OrthoDB" id="79452at2759"/>
<feature type="region of interest" description="Disordered" evidence="2">
    <location>
        <begin position="656"/>
        <end position="787"/>
    </location>
</feature>
<dbReference type="InParanoid" id="G7E0T5"/>
<dbReference type="CDD" id="cd00159">
    <property type="entry name" value="RhoGAP"/>
    <property type="match status" value="1"/>
</dbReference>
<dbReference type="InterPro" id="IPR000198">
    <property type="entry name" value="RhoGAP_dom"/>
</dbReference>
<feature type="region of interest" description="Disordered" evidence="2">
    <location>
        <begin position="807"/>
        <end position="831"/>
    </location>
</feature>
<evidence type="ECO:0000259" key="3">
    <source>
        <dbReference type="PROSITE" id="PS50238"/>
    </source>
</evidence>
<dbReference type="RefSeq" id="XP_014567751.1">
    <property type="nucleotide sequence ID" value="XM_014712265.1"/>
</dbReference>
<dbReference type="SUPFAM" id="SSF48350">
    <property type="entry name" value="GTPase activation domain, GAP"/>
    <property type="match status" value="1"/>
</dbReference>
<evidence type="ECO:0000256" key="1">
    <source>
        <dbReference type="ARBA" id="ARBA00022468"/>
    </source>
</evidence>
<proteinExistence type="predicted"/>
<feature type="domain" description="Rho-GAP" evidence="3">
    <location>
        <begin position="445"/>
        <end position="646"/>
    </location>
</feature>
<dbReference type="InterPro" id="IPR008936">
    <property type="entry name" value="Rho_GTPase_activation_prot"/>
</dbReference>
<dbReference type="STRING" id="764103.G7E0T5"/>
<dbReference type="HOGENOM" id="CLU_324410_0_0_1"/>
<feature type="region of interest" description="Disordered" evidence="2">
    <location>
        <begin position="51"/>
        <end position="70"/>
    </location>
</feature>
<feature type="region of interest" description="Disordered" evidence="2">
    <location>
        <begin position="79"/>
        <end position="216"/>
    </location>
</feature>
<dbReference type="eggNOG" id="KOG3565">
    <property type="taxonomic scope" value="Eukaryota"/>
</dbReference>
<feature type="region of interest" description="Disordered" evidence="2">
    <location>
        <begin position="261"/>
        <end position="322"/>
    </location>
</feature>
<evidence type="ECO:0000313" key="5">
    <source>
        <dbReference type="Proteomes" id="UP000009131"/>
    </source>
</evidence>
<feature type="compositionally biased region" description="Low complexity" evidence="2">
    <location>
        <begin position="186"/>
        <end position="216"/>
    </location>
</feature>
<sequence>MPLSDELLADSATETDSTAVLPQLIKPRGSSVRHSVIHLFEDKMFRSRSFMGHKRSHSNTERPPMPESDGIVRTSTITVQSEHARPARPADVTHKAPATSAPGMKTVRSSGAVSTRSTKSSNSARSPSRPRAPISPPMPAYSTFDRSTHAAASPPQPPSIRPLQPRSHSQIYSAGSSDVKRPSMPRAASSYTSSARTNSSGTNSSGTNSSGSLSSATDSMLRSASFRTSSSTTTLASMNDADGLAIASKYGFRGAARTQSNAIAPRTFTPAMSSPLNSRPVSPTRHQLADIPLAPGEASPTTLSRPVSAVRSRPSSGSLVRRKSVNSIGADKRLHLFTNLIALVSSEAMESLNIDEIVELDDEGSQVIDLNSKQVSQFDFDDDADRSEEEAALPVVAGVTLFGKLGKKLHTKRNTVPSGPNQKALPSAISLPLPTPRSRNLVFGRALKNLPPSAFCVSVIAGERIELPVIVFSTIEETFSRGLHLPIFRLAGNAANIDRLAETFSEAPNYGSQRDYTTESVVDLVGVLKRWMTSLSSPVFHPHLLPLLITEVVQGETDIETRTAIARISIQLLPPRNFGLFVYLMAFLAQVVVRSEQNRMSPDVVAAKLASALFGTSMDGDADSLTTVPASHLALMFIMEHWVRISENIMTPTKDEKLVRSASQRGTTAESKRKSAATIASSRYSSHSSRGTASTGATSISEPTKRRLEARKSSSAIDPLMHARLLQDAGSSDGFSNDEEHTPKLKSGSFRSSLPSLIHSGMSDSAESNASGQYSPRSPPADQSAWQSDSYDSILDHIHLSYHYDASEQSDSDGSLFSVRRPPKRTAGSTPLAKAATLNNREISALLKRLEIAEHAEAERRAELERLRHSVALAAKDREIERLRAAAAYI</sequence>
<organism evidence="4 5">
    <name type="scientific">Mixia osmundae (strain CBS 9802 / IAM 14324 / JCM 22182 / KY 12970)</name>
    <dbReference type="NCBI Taxonomy" id="764103"/>
    <lineage>
        <taxon>Eukaryota</taxon>
        <taxon>Fungi</taxon>
        <taxon>Dikarya</taxon>
        <taxon>Basidiomycota</taxon>
        <taxon>Pucciniomycotina</taxon>
        <taxon>Mixiomycetes</taxon>
        <taxon>Mixiales</taxon>
        <taxon>Mixiaceae</taxon>
        <taxon>Mixia</taxon>
    </lineage>
</organism>
<name>G7E0T5_MIXOS</name>
<keyword evidence="1" id="KW-0343">GTPase activation</keyword>
<dbReference type="GO" id="GO:0005096">
    <property type="term" value="F:GTPase activator activity"/>
    <property type="evidence" value="ECO:0007669"/>
    <property type="project" value="UniProtKB-KW"/>
</dbReference>
<dbReference type="Gene3D" id="1.10.555.10">
    <property type="entry name" value="Rho GTPase activation protein"/>
    <property type="match status" value="1"/>
</dbReference>
<evidence type="ECO:0000313" key="4">
    <source>
        <dbReference type="EMBL" id="GAA96445.1"/>
    </source>
</evidence>
<feature type="compositionally biased region" description="Low complexity" evidence="2">
    <location>
        <begin position="677"/>
        <end position="701"/>
    </location>
</feature>
<dbReference type="PANTHER" id="PTHR15228">
    <property type="entry name" value="SPERMATHECAL PHYSIOLOGY VARIANT"/>
    <property type="match status" value="1"/>
</dbReference>
<dbReference type="Proteomes" id="UP000009131">
    <property type="component" value="Unassembled WGS sequence"/>
</dbReference>
<accession>G7E0T5</accession>